<reference evidence="2 3" key="1">
    <citation type="journal article" date="2024" name="BMC Genomics">
        <title>De novo assembly and annotation of Popillia japonica's genome with initial clues to its potential as an invasive pest.</title>
        <authorList>
            <person name="Cucini C."/>
            <person name="Boschi S."/>
            <person name="Funari R."/>
            <person name="Cardaioli E."/>
            <person name="Iannotti N."/>
            <person name="Marturano G."/>
            <person name="Paoli F."/>
            <person name="Bruttini M."/>
            <person name="Carapelli A."/>
            <person name="Frati F."/>
            <person name="Nardi F."/>
        </authorList>
    </citation>
    <scope>NUCLEOTIDE SEQUENCE [LARGE SCALE GENOMIC DNA]</scope>
    <source>
        <strain evidence="2">DMR45628</strain>
    </source>
</reference>
<evidence type="ECO:0000313" key="2">
    <source>
        <dbReference type="EMBL" id="KAK9692956.1"/>
    </source>
</evidence>
<evidence type="ECO:0000313" key="3">
    <source>
        <dbReference type="Proteomes" id="UP001458880"/>
    </source>
</evidence>
<dbReference type="Proteomes" id="UP001458880">
    <property type="component" value="Unassembled WGS sequence"/>
</dbReference>
<dbReference type="AlphaFoldDB" id="A0AAW1ITG1"/>
<organism evidence="2 3">
    <name type="scientific">Popillia japonica</name>
    <name type="common">Japanese beetle</name>
    <dbReference type="NCBI Taxonomy" id="7064"/>
    <lineage>
        <taxon>Eukaryota</taxon>
        <taxon>Metazoa</taxon>
        <taxon>Ecdysozoa</taxon>
        <taxon>Arthropoda</taxon>
        <taxon>Hexapoda</taxon>
        <taxon>Insecta</taxon>
        <taxon>Pterygota</taxon>
        <taxon>Neoptera</taxon>
        <taxon>Endopterygota</taxon>
        <taxon>Coleoptera</taxon>
        <taxon>Polyphaga</taxon>
        <taxon>Scarabaeiformia</taxon>
        <taxon>Scarabaeidae</taxon>
        <taxon>Rutelinae</taxon>
        <taxon>Popillia</taxon>
    </lineage>
</organism>
<keyword evidence="3" id="KW-1185">Reference proteome</keyword>
<sequence length="70" mass="7886">MKGIARERWKENRRQGGEEGGDAQRDAQITSRTNAGGNARRIEMRVLAARTSRRSILNSEEGQDETRENG</sequence>
<feature type="compositionally biased region" description="Basic and acidic residues" evidence="1">
    <location>
        <begin position="1"/>
        <end position="25"/>
    </location>
</feature>
<comment type="caution">
    <text evidence="2">The sequence shown here is derived from an EMBL/GenBank/DDBJ whole genome shotgun (WGS) entry which is preliminary data.</text>
</comment>
<protein>
    <submittedName>
        <fullName evidence="2">Uncharacterized protein</fullName>
    </submittedName>
</protein>
<feature type="compositionally biased region" description="Polar residues" evidence="1">
    <location>
        <begin position="27"/>
        <end position="36"/>
    </location>
</feature>
<gene>
    <name evidence="2" type="ORF">QE152_g34800</name>
</gene>
<feature type="region of interest" description="Disordered" evidence="1">
    <location>
        <begin position="1"/>
        <end position="70"/>
    </location>
</feature>
<name>A0AAW1ITG1_POPJA</name>
<dbReference type="EMBL" id="JASPKY010000559">
    <property type="protein sequence ID" value="KAK9692956.1"/>
    <property type="molecule type" value="Genomic_DNA"/>
</dbReference>
<accession>A0AAW1ITG1</accession>
<evidence type="ECO:0000256" key="1">
    <source>
        <dbReference type="SAM" id="MobiDB-lite"/>
    </source>
</evidence>
<proteinExistence type="predicted"/>